<evidence type="ECO:0000313" key="6">
    <source>
        <dbReference type="Proteomes" id="UP001163152"/>
    </source>
</evidence>
<dbReference type="InterPro" id="IPR009057">
    <property type="entry name" value="Homeodomain-like_sf"/>
</dbReference>
<keyword evidence="6" id="KW-1185">Reference proteome</keyword>
<accession>A0A9E8ZHP2</accession>
<dbReference type="Proteomes" id="UP001163152">
    <property type="component" value="Chromosome"/>
</dbReference>
<dbReference type="PRINTS" id="PR00032">
    <property type="entry name" value="HTHARAC"/>
</dbReference>
<sequence length="334" mass="38477">MPISLSNRVYWDLFEERAESEQVHGSDSFDVTWLYPPRLGRGFMRQMELRKGIDLMISQYQLYDNIIIQLPEREHPIEYSFVLAGSFKCGTSCSIQAGQYLLCGSGAAPVESTESSTEQILELNVHIEPEQFLAHWQHALEEITPVLPSLIQSDSKLYLTQTGTTTLFMQTAVQQILQCPFHGITKRMYLESKVWELLALLIEQEMNRSLKQHRSLSCAHSLKPDDVDRIHYAREILLQRLDNPPSLIELARQVGLNDCTLKRGFRQVFGQTAFGLLHDYRLEQARQLLEERRLNVTEVARAIGFANRSYFASAFRKKFGVSPREYLARYKNSA</sequence>
<dbReference type="AlphaFoldDB" id="A0A9E8ZHP2"/>
<dbReference type="EMBL" id="CP113797">
    <property type="protein sequence ID" value="WAL61994.1"/>
    <property type="molecule type" value="Genomic_DNA"/>
</dbReference>
<dbReference type="PROSITE" id="PS00041">
    <property type="entry name" value="HTH_ARAC_FAMILY_1"/>
    <property type="match status" value="1"/>
</dbReference>
<dbReference type="InterPro" id="IPR020449">
    <property type="entry name" value="Tscrpt_reg_AraC-type_HTH"/>
</dbReference>
<dbReference type="RefSeq" id="WP_268612074.1">
    <property type="nucleotide sequence ID" value="NZ_CP113797.1"/>
</dbReference>
<evidence type="ECO:0000256" key="3">
    <source>
        <dbReference type="ARBA" id="ARBA00023163"/>
    </source>
</evidence>
<evidence type="ECO:0000256" key="2">
    <source>
        <dbReference type="ARBA" id="ARBA00023125"/>
    </source>
</evidence>
<proteinExistence type="predicted"/>
<keyword evidence="1" id="KW-0805">Transcription regulation</keyword>
<dbReference type="KEGG" id="tsin:OXH18_08415"/>
<dbReference type="InterPro" id="IPR018062">
    <property type="entry name" value="HTH_AraC-typ_CS"/>
</dbReference>
<dbReference type="SMART" id="SM00342">
    <property type="entry name" value="HTH_ARAC"/>
    <property type="match status" value="1"/>
</dbReference>
<gene>
    <name evidence="5" type="ORF">OXH18_08415</name>
</gene>
<dbReference type="InterPro" id="IPR053142">
    <property type="entry name" value="PchR_regulatory_protein"/>
</dbReference>
<dbReference type="Pfam" id="PF12833">
    <property type="entry name" value="HTH_18"/>
    <property type="match status" value="1"/>
</dbReference>
<keyword evidence="2" id="KW-0238">DNA-binding</keyword>
<dbReference type="GO" id="GO:0043565">
    <property type="term" value="F:sequence-specific DNA binding"/>
    <property type="evidence" value="ECO:0007669"/>
    <property type="project" value="InterPro"/>
</dbReference>
<evidence type="ECO:0000313" key="5">
    <source>
        <dbReference type="EMBL" id="WAL61994.1"/>
    </source>
</evidence>
<dbReference type="PANTHER" id="PTHR47893:SF1">
    <property type="entry name" value="REGULATORY PROTEIN PCHR"/>
    <property type="match status" value="1"/>
</dbReference>
<evidence type="ECO:0000259" key="4">
    <source>
        <dbReference type="PROSITE" id="PS01124"/>
    </source>
</evidence>
<evidence type="ECO:0000256" key="1">
    <source>
        <dbReference type="ARBA" id="ARBA00023015"/>
    </source>
</evidence>
<dbReference type="PROSITE" id="PS01124">
    <property type="entry name" value="HTH_ARAC_FAMILY_2"/>
    <property type="match status" value="1"/>
</dbReference>
<keyword evidence="3" id="KW-0804">Transcription</keyword>
<dbReference type="PANTHER" id="PTHR47893">
    <property type="entry name" value="REGULATORY PROTEIN PCHR"/>
    <property type="match status" value="1"/>
</dbReference>
<reference evidence="5" key="1">
    <citation type="submission" date="2022-12" db="EMBL/GenBank/DDBJ databases">
        <title>Polyphasic identification of a Novel Hot-Spring Cyanobacterium Ocullathermofonsia sinensis gen nov. sp. nov. and Genomic Insights on its Adaptations to the Thermal Habitat.</title>
        <authorList>
            <person name="Daroch M."/>
            <person name="Tang J."/>
            <person name="Jiang Y."/>
        </authorList>
    </citation>
    <scope>NUCLEOTIDE SEQUENCE</scope>
    <source>
        <strain evidence="5">PKUAC-SCTA174</strain>
    </source>
</reference>
<protein>
    <submittedName>
        <fullName evidence="5">AraC family transcriptional regulator</fullName>
    </submittedName>
</protein>
<dbReference type="SUPFAM" id="SSF46689">
    <property type="entry name" value="Homeodomain-like"/>
    <property type="match status" value="2"/>
</dbReference>
<organism evidence="5 6">
    <name type="scientific">Thermocoleostomius sinensis A174</name>
    <dbReference type="NCBI Taxonomy" id="2016057"/>
    <lineage>
        <taxon>Bacteria</taxon>
        <taxon>Bacillati</taxon>
        <taxon>Cyanobacteriota</taxon>
        <taxon>Cyanophyceae</taxon>
        <taxon>Oculatellales</taxon>
        <taxon>Oculatellaceae</taxon>
        <taxon>Thermocoleostomius</taxon>
    </lineage>
</organism>
<feature type="domain" description="HTH araC/xylS-type" evidence="4">
    <location>
        <begin position="231"/>
        <end position="329"/>
    </location>
</feature>
<dbReference type="InterPro" id="IPR018060">
    <property type="entry name" value="HTH_AraC"/>
</dbReference>
<name>A0A9E8ZHP2_9CYAN</name>
<dbReference type="Gene3D" id="1.10.10.60">
    <property type="entry name" value="Homeodomain-like"/>
    <property type="match status" value="2"/>
</dbReference>
<dbReference type="GO" id="GO:0003700">
    <property type="term" value="F:DNA-binding transcription factor activity"/>
    <property type="evidence" value="ECO:0007669"/>
    <property type="project" value="InterPro"/>
</dbReference>